<dbReference type="Gene3D" id="1.10.287.1080">
    <property type="entry name" value="MazG-like"/>
    <property type="match status" value="1"/>
</dbReference>
<feature type="domain" description="Protein NO VEIN C-terminal" evidence="1">
    <location>
        <begin position="39"/>
        <end position="93"/>
    </location>
</feature>
<organism evidence="2 3">
    <name type="scientific">Lysobacter niastensis</name>
    <dbReference type="NCBI Taxonomy" id="380629"/>
    <lineage>
        <taxon>Bacteria</taxon>
        <taxon>Pseudomonadati</taxon>
        <taxon>Pseudomonadota</taxon>
        <taxon>Gammaproteobacteria</taxon>
        <taxon>Lysobacterales</taxon>
        <taxon>Lysobacteraceae</taxon>
        <taxon>Lysobacter</taxon>
    </lineage>
</organism>
<evidence type="ECO:0000259" key="1">
    <source>
        <dbReference type="Pfam" id="PF13020"/>
    </source>
</evidence>
<keyword evidence="3" id="KW-1185">Reference proteome</keyword>
<name>A0ABS0B978_9GAMM</name>
<reference evidence="2 3" key="1">
    <citation type="submission" date="2020-11" db="EMBL/GenBank/DDBJ databases">
        <title>Draft Genome Sequence and Secondary Metabolite Biosynthetic Potential of the Lysobacter niastensis Type strain DSM 18481.</title>
        <authorList>
            <person name="Turrini P."/>
            <person name="Artuso I."/>
            <person name="Tescari M."/>
            <person name="Lugli G.A."/>
            <person name="Frangipani E."/>
            <person name="Ventura M."/>
            <person name="Visca P."/>
        </authorList>
    </citation>
    <scope>NUCLEOTIDE SEQUENCE [LARGE SCALE GENOMIC DNA]</scope>
    <source>
        <strain evidence="2 3">DSM 18481</strain>
    </source>
</reference>
<dbReference type="Proteomes" id="UP001429984">
    <property type="component" value="Unassembled WGS sequence"/>
</dbReference>
<dbReference type="Pfam" id="PF13020">
    <property type="entry name" value="NOV_C"/>
    <property type="match status" value="1"/>
</dbReference>
<comment type="caution">
    <text evidence="2">The sequence shown here is derived from an EMBL/GenBank/DDBJ whole genome shotgun (WGS) entry which is preliminary data.</text>
</comment>
<gene>
    <name evidence="2" type="ORF">IU514_12330</name>
</gene>
<evidence type="ECO:0000313" key="3">
    <source>
        <dbReference type="Proteomes" id="UP001429984"/>
    </source>
</evidence>
<dbReference type="EMBL" id="JADLZT010000006">
    <property type="protein sequence ID" value="MBF6024813.1"/>
    <property type="molecule type" value="Genomic_DNA"/>
</dbReference>
<protein>
    <submittedName>
        <fullName evidence="2">DUF3883 domain-containing protein</fullName>
    </submittedName>
</protein>
<dbReference type="SUPFAM" id="SSF101386">
    <property type="entry name" value="all-alpha NTP pyrophosphatases"/>
    <property type="match status" value="1"/>
</dbReference>
<accession>A0ABS0B978</accession>
<dbReference type="InterPro" id="IPR024975">
    <property type="entry name" value="NOV_C"/>
</dbReference>
<evidence type="ECO:0000313" key="2">
    <source>
        <dbReference type="EMBL" id="MBF6024813.1"/>
    </source>
</evidence>
<proteinExistence type="predicted"/>
<sequence length="93" mass="10201">MFQWLSPEEAASVSGNADLQSKVAEELADISLYLLRLAAGWDIEYVTDAGEPISVEVKATTSPTFPCFEIADNELRAATKLGDRYHLHLVSNC</sequence>